<keyword evidence="4" id="KW-0223">Dioxygenase</keyword>
<organism evidence="8 9">
    <name type="scientific">Penicillium salamii</name>
    <dbReference type="NCBI Taxonomy" id="1612424"/>
    <lineage>
        <taxon>Eukaryota</taxon>
        <taxon>Fungi</taxon>
        <taxon>Dikarya</taxon>
        <taxon>Ascomycota</taxon>
        <taxon>Pezizomycotina</taxon>
        <taxon>Eurotiomycetes</taxon>
        <taxon>Eurotiomycetidae</taxon>
        <taxon>Eurotiales</taxon>
        <taxon>Aspergillaceae</taxon>
        <taxon>Penicillium</taxon>
    </lineage>
</organism>
<dbReference type="InterPro" id="IPR042098">
    <property type="entry name" value="TauD-like_sf"/>
</dbReference>
<keyword evidence="5" id="KW-0560">Oxidoreductase</keyword>
<evidence type="ECO:0000259" key="7">
    <source>
        <dbReference type="Pfam" id="PF02668"/>
    </source>
</evidence>
<evidence type="ECO:0000256" key="3">
    <source>
        <dbReference type="ARBA" id="ARBA00022723"/>
    </source>
</evidence>
<reference evidence="8" key="1">
    <citation type="submission" date="2021-07" db="EMBL/GenBank/DDBJ databases">
        <authorList>
            <person name="Branca A.L. A."/>
        </authorList>
    </citation>
    <scope>NUCLEOTIDE SEQUENCE</scope>
</reference>
<keyword evidence="9" id="KW-1185">Reference proteome</keyword>
<dbReference type="Gene3D" id="3.60.130.10">
    <property type="entry name" value="Clavaminate synthase-like"/>
    <property type="match status" value="1"/>
</dbReference>
<dbReference type="Proteomes" id="UP001152649">
    <property type="component" value="Unassembled WGS sequence"/>
</dbReference>
<gene>
    <name evidence="8" type="ORF">PSALAMII_LOCUS6438</name>
</gene>
<accession>A0A9W4NJX3</accession>
<evidence type="ECO:0000256" key="5">
    <source>
        <dbReference type="ARBA" id="ARBA00023002"/>
    </source>
</evidence>
<dbReference type="PANTHER" id="PTHR30468">
    <property type="entry name" value="ALPHA-KETOGLUTARATE-DEPENDENT SULFONATE DIOXYGENASE"/>
    <property type="match status" value="1"/>
</dbReference>
<evidence type="ECO:0000256" key="4">
    <source>
        <dbReference type="ARBA" id="ARBA00022964"/>
    </source>
</evidence>
<dbReference type="GO" id="GO:0046872">
    <property type="term" value="F:metal ion binding"/>
    <property type="evidence" value="ECO:0007669"/>
    <property type="project" value="UniProtKB-KW"/>
</dbReference>
<dbReference type="InterPro" id="IPR051323">
    <property type="entry name" value="AtsK-like"/>
</dbReference>
<keyword evidence="6" id="KW-0408">Iron</keyword>
<dbReference type="FunFam" id="3.60.130.10:FF:000003">
    <property type="entry name" value="Alpha-ketoglutarate-dependent taurine dioxygenase"/>
    <property type="match status" value="1"/>
</dbReference>
<dbReference type="OrthoDB" id="4078873at2759"/>
<evidence type="ECO:0000313" key="9">
    <source>
        <dbReference type="Proteomes" id="UP001152649"/>
    </source>
</evidence>
<dbReference type="InterPro" id="IPR003819">
    <property type="entry name" value="TauD/TfdA-like"/>
</dbReference>
<dbReference type="GO" id="GO:0016706">
    <property type="term" value="F:2-oxoglutarate-dependent dioxygenase activity"/>
    <property type="evidence" value="ECO:0007669"/>
    <property type="project" value="TreeGrafter"/>
</dbReference>
<evidence type="ECO:0000313" key="8">
    <source>
        <dbReference type="EMBL" id="CAG8388095.1"/>
    </source>
</evidence>
<dbReference type="EMBL" id="CAJVPG010000288">
    <property type="protein sequence ID" value="CAG8388095.1"/>
    <property type="molecule type" value="Genomic_DNA"/>
</dbReference>
<evidence type="ECO:0000256" key="1">
    <source>
        <dbReference type="ARBA" id="ARBA00001954"/>
    </source>
</evidence>
<dbReference type="GO" id="GO:0005737">
    <property type="term" value="C:cytoplasm"/>
    <property type="evidence" value="ECO:0007669"/>
    <property type="project" value="TreeGrafter"/>
</dbReference>
<comment type="similarity">
    <text evidence="2">Belongs to the TfdA dioxygenase family.</text>
</comment>
<protein>
    <recommendedName>
        <fullName evidence="7">TauD/TfdA-like domain-containing protein</fullName>
    </recommendedName>
</protein>
<comment type="caution">
    <text evidence="8">The sequence shown here is derived from an EMBL/GenBank/DDBJ whole genome shotgun (WGS) entry which is preliminary data.</text>
</comment>
<sequence>MAPSIIEGPVNGVIAPLKTAGANTTVPQVRRIVDEEGGKTTASYPEYLPTFDYAEKYPPLEPFAHTEHGKNADPSFKDLLVEGSKIQKVTPTIGSEVTGVQLSSLTSAGKDQLALLVAQRKVVAFRDQDFADLPIADALELGGYFGRHHIHPTSGAPEGYPEIHLVHRNNQELKYDDVNSTAAWHSDVTYEQQPPGTTFLYILDGPEVGGDTVFVDQVEAYNRLSPPIQELLHGLKAVHSGFEQAEFSLKRGGVVRREPVKNEHPLVRTHPVTGEKALFVNGGFTRSIVGLKREESDALLNFLLAHVSRGIDYQARIRWAPKTVVVWDVSFCTHSLDFPPLTYGQNRVTAHSAVVDWITGERRHLARITPQAERPFETPYVKQEEEEKH</sequence>
<name>A0A9W4NJX3_9EURO</name>
<proteinExistence type="inferred from homology"/>
<comment type="cofactor">
    <cofactor evidence="1">
        <name>Fe(2+)</name>
        <dbReference type="ChEBI" id="CHEBI:29033"/>
    </cofactor>
</comment>
<keyword evidence="3" id="KW-0479">Metal-binding</keyword>
<evidence type="ECO:0000256" key="2">
    <source>
        <dbReference type="ARBA" id="ARBA00005896"/>
    </source>
</evidence>
<feature type="domain" description="TauD/TfdA-like" evidence="7">
    <location>
        <begin position="86"/>
        <end position="328"/>
    </location>
</feature>
<dbReference type="Pfam" id="PF02668">
    <property type="entry name" value="TauD"/>
    <property type="match status" value="1"/>
</dbReference>
<evidence type="ECO:0000256" key="6">
    <source>
        <dbReference type="ARBA" id="ARBA00023004"/>
    </source>
</evidence>
<dbReference type="AlphaFoldDB" id="A0A9W4NJX3"/>
<dbReference type="SUPFAM" id="SSF51197">
    <property type="entry name" value="Clavaminate synthase-like"/>
    <property type="match status" value="1"/>
</dbReference>
<dbReference type="PANTHER" id="PTHR30468:SF28">
    <property type="entry name" value="ALPHA-KETOGLUTARATE-DEPENDENT TAURINE DIOXYGENASE (AFU_ORTHOLOGUE AFUA_8G02210)-RELATED"/>
    <property type="match status" value="1"/>
</dbReference>